<proteinExistence type="predicted"/>
<dbReference type="OrthoDB" id="6381278at2759"/>
<evidence type="ECO:0000313" key="3">
    <source>
        <dbReference type="EMBL" id="QQP38462.1"/>
    </source>
</evidence>
<organism evidence="3 4">
    <name type="scientific">Caligus rogercresseyi</name>
    <name type="common">Sea louse</name>
    <dbReference type="NCBI Taxonomy" id="217165"/>
    <lineage>
        <taxon>Eukaryota</taxon>
        <taxon>Metazoa</taxon>
        <taxon>Ecdysozoa</taxon>
        <taxon>Arthropoda</taxon>
        <taxon>Crustacea</taxon>
        <taxon>Multicrustacea</taxon>
        <taxon>Hexanauplia</taxon>
        <taxon>Copepoda</taxon>
        <taxon>Siphonostomatoida</taxon>
        <taxon>Caligidae</taxon>
        <taxon>Caligus</taxon>
    </lineage>
</organism>
<keyword evidence="1" id="KW-0812">Transmembrane</keyword>
<keyword evidence="3" id="KW-0675">Receptor</keyword>
<evidence type="ECO:0000256" key="1">
    <source>
        <dbReference type="SAM" id="Phobius"/>
    </source>
</evidence>
<dbReference type="Proteomes" id="UP000595437">
    <property type="component" value="Chromosome 13"/>
</dbReference>
<protein>
    <submittedName>
        <fullName evidence="3">Histamine receptor H3</fullName>
    </submittedName>
</protein>
<dbReference type="EMBL" id="CP045902">
    <property type="protein sequence ID" value="QQP38462.1"/>
    <property type="molecule type" value="Genomic_DNA"/>
</dbReference>
<evidence type="ECO:0000256" key="2">
    <source>
        <dbReference type="SAM" id="SignalP"/>
    </source>
</evidence>
<name>A0A7T8GVC2_CALRO</name>
<gene>
    <name evidence="3" type="ORF">FKW44_019036</name>
</gene>
<reference evidence="4" key="1">
    <citation type="submission" date="2021-01" db="EMBL/GenBank/DDBJ databases">
        <title>Caligus Genome Assembly.</title>
        <authorList>
            <person name="Gallardo-Escarate C."/>
        </authorList>
    </citation>
    <scope>NUCLEOTIDE SEQUENCE [LARGE SCALE GENOMIC DNA]</scope>
</reference>
<feature type="signal peptide" evidence="2">
    <location>
        <begin position="1"/>
        <end position="22"/>
    </location>
</feature>
<keyword evidence="4" id="KW-1185">Reference proteome</keyword>
<accession>A0A7T8GVC2</accession>
<keyword evidence="1" id="KW-1133">Transmembrane helix</keyword>
<feature type="chain" id="PRO_5030802213" evidence="2">
    <location>
        <begin position="23"/>
        <end position="144"/>
    </location>
</feature>
<keyword evidence="2" id="KW-0732">Signal</keyword>
<dbReference type="AlphaFoldDB" id="A0A7T8GVC2"/>
<sequence length="144" mass="15903">MHKWSIPLLWVIGISLAIPAGALSWQNINPVNGVGTRLCLAMGAGTNYWAKLGVVIGGYLIPFIFMVFPSIALLMQVFNCREPRLEPPHSRTAATGVALFLPSWSRGHHMKYIKWLDSLTRDALGIAWIRSGVQSSVVNFEKGE</sequence>
<evidence type="ECO:0000313" key="4">
    <source>
        <dbReference type="Proteomes" id="UP000595437"/>
    </source>
</evidence>
<keyword evidence="1" id="KW-0472">Membrane</keyword>
<feature type="transmembrane region" description="Helical" evidence="1">
    <location>
        <begin position="48"/>
        <end position="74"/>
    </location>
</feature>